<evidence type="ECO:0000313" key="2">
    <source>
        <dbReference type="EMBL" id="EJT45831.1"/>
    </source>
</evidence>
<reference evidence="2 3" key="1">
    <citation type="journal article" date="2012" name="Eukaryot. Cell">
        <title>Draft genome sequence of CBS 2479, the standard type strain of Trichosporon asahii.</title>
        <authorList>
            <person name="Yang R.Y."/>
            <person name="Li H.T."/>
            <person name="Zhu H."/>
            <person name="Zhou G.P."/>
            <person name="Wang M."/>
            <person name="Wang L."/>
        </authorList>
    </citation>
    <scope>NUCLEOTIDE SEQUENCE [LARGE SCALE GENOMIC DNA]</scope>
    <source>
        <strain evidence="3">ATCC 90039 / CBS 2479 / JCM 2466 / KCTC 7840 / NCYC 2677 / UAMH 7654</strain>
    </source>
</reference>
<dbReference type="HOGENOM" id="CLU_742244_0_0_1"/>
<name>J5SIQ6_TRIAS</name>
<feature type="compositionally biased region" description="Polar residues" evidence="1">
    <location>
        <begin position="17"/>
        <end position="30"/>
    </location>
</feature>
<feature type="region of interest" description="Disordered" evidence="1">
    <location>
        <begin position="135"/>
        <end position="168"/>
    </location>
</feature>
<evidence type="ECO:0000256" key="1">
    <source>
        <dbReference type="SAM" id="MobiDB-lite"/>
    </source>
</evidence>
<protein>
    <submittedName>
        <fullName evidence="2">Uncharacterized protein</fullName>
    </submittedName>
</protein>
<sequence length="373" mass="40328">MSTTPSPSASPSPSARSVWTSRTVLSTRKTQPVAGPSIPLLPAAPQCQSPRQMGGPLRRSRARHMRLCNPHEYGLFTVSEAEEIEAAERSSSRCPSWLSTRSSASDSSAPIHTPRSETEDPFEFWSAICDEPPVPPLPSGAVGRKRPPPLDLAPYPRSSSRLPRVSASEPAGVKAPLLPALPIRSPLPGAPKFAKQPEPEVPIGLGIMAPNGVNLVSALRELLTSCGEYDEFSHDEMFADAEDDDESMASAPVTPTTPVTPQIAYTIPTPRAPRAQAPREHRNAVLFGDHTYLQSLSDSCTDAEEDAFEVPSLSNSWNSTSSRTPNLSTPYMDEPLHVPVVPMAGSLYSMPNVSLEDSKRMSSRSSRPGWRYV</sequence>
<organism evidence="2 3">
    <name type="scientific">Trichosporon asahii var. asahii (strain ATCC 90039 / CBS 2479 / JCM 2466 / KCTC 7840 / NBRC 103889/ NCYC 2677 / UAMH 7654)</name>
    <name type="common">Yeast</name>
    <dbReference type="NCBI Taxonomy" id="1186058"/>
    <lineage>
        <taxon>Eukaryota</taxon>
        <taxon>Fungi</taxon>
        <taxon>Dikarya</taxon>
        <taxon>Basidiomycota</taxon>
        <taxon>Agaricomycotina</taxon>
        <taxon>Tremellomycetes</taxon>
        <taxon>Trichosporonales</taxon>
        <taxon>Trichosporonaceae</taxon>
        <taxon>Trichosporon</taxon>
    </lineage>
</organism>
<feature type="compositionally biased region" description="Low complexity" evidence="1">
    <location>
        <begin position="1"/>
        <end position="15"/>
    </location>
</feature>
<dbReference type="RefSeq" id="XP_014176428.1">
    <property type="nucleotide sequence ID" value="XM_014320953.1"/>
</dbReference>
<gene>
    <name evidence="2" type="ORF">A1Q1_05744</name>
</gene>
<feature type="region of interest" description="Disordered" evidence="1">
    <location>
        <begin position="1"/>
        <end position="56"/>
    </location>
</feature>
<accession>J5SIQ6</accession>
<dbReference type="Proteomes" id="UP000002748">
    <property type="component" value="Unassembled WGS sequence"/>
</dbReference>
<comment type="caution">
    <text evidence="2">The sequence shown here is derived from an EMBL/GenBank/DDBJ whole genome shotgun (WGS) entry which is preliminary data.</text>
</comment>
<dbReference type="GeneID" id="25989256"/>
<proteinExistence type="predicted"/>
<feature type="compositionally biased region" description="Low complexity" evidence="1">
    <location>
        <begin position="92"/>
        <end position="108"/>
    </location>
</feature>
<evidence type="ECO:0000313" key="3">
    <source>
        <dbReference type="Proteomes" id="UP000002748"/>
    </source>
</evidence>
<dbReference type="OrthoDB" id="10683502at2759"/>
<dbReference type="KEGG" id="tasa:A1Q1_05744"/>
<dbReference type="VEuPathDB" id="FungiDB:A1Q1_05744"/>
<feature type="region of interest" description="Disordered" evidence="1">
    <location>
        <begin position="87"/>
        <end position="117"/>
    </location>
</feature>
<dbReference type="AlphaFoldDB" id="J5SIQ6"/>
<dbReference type="EMBL" id="ALBS01000321">
    <property type="protein sequence ID" value="EJT45831.1"/>
    <property type="molecule type" value="Genomic_DNA"/>
</dbReference>